<protein>
    <submittedName>
        <fullName evidence="1">Uncharacterized protein</fullName>
    </submittedName>
</protein>
<gene>
    <name evidence="1" type="ORF">SAMN05444274_1297</name>
</gene>
<dbReference type="AlphaFoldDB" id="A0A1M5GPL5"/>
<keyword evidence="2" id="KW-1185">Reference proteome</keyword>
<evidence type="ECO:0000313" key="2">
    <source>
        <dbReference type="Proteomes" id="UP000184164"/>
    </source>
</evidence>
<reference evidence="1 2" key="1">
    <citation type="submission" date="2016-11" db="EMBL/GenBank/DDBJ databases">
        <authorList>
            <person name="Jaros S."/>
            <person name="Januszkiewicz K."/>
            <person name="Wedrychowicz H."/>
        </authorList>
    </citation>
    <scope>NUCLEOTIDE SEQUENCE [LARGE SCALE GENOMIC DNA]</scope>
    <source>
        <strain evidence="1 2">DSM 26910</strain>
    </source>
</reference>
<dbReference type="Proteomes" id="UP000184164">
    <property type="component" value="Unassembled WGS sequence"/>
</dbReference>
<evidence type="ECO:0000313" key="1">
    <source>
        <dbReference type="EMBL" id="SHG05684.1"/>
    </source>
</evidence>
<organism evidence="1 2">
    <name type="scientific">Mariniphaga anaerophila</name>
    <dbReference type="NCBI Taxonomy" id="1484053"/>
    <lineage>
        <taxon>Bacteria</taxon>
        <taxon>Pseudomonadati</taxon>
        <taxon>Bacteroidota</taxon>
        <taxon>Bacteroidia</taxon>
        <taxon>Marinilabiliales</taxon>
        <taxon>Prolixibacteraceae</taxon>
        <taxon>Mariniphaga</taxon>
    </lineage>
</organism>
<sequence length="157" mass="18318">MNFFFIFLPVSQALKRLVFLIRLKNRNTCYPLHHFLNELRSKSGCKSNCLFLFSKTFQKFFFFFYSPLSIPFFTPEIILYHPSLLGVPDVWTFNLSNELCPFGGCKCRPFFFPTNNFISLFLPFSKTFFANTCKSHINKCYSNVNSPPADLSKVPTQ</sequence>
<proteinExistence type="predicted"/>
<name>A0A1M5GPL5_9BACT</name>
<feature type="non-terminal residue" evidence="1">
    <location>
        <position position="157"/>
    </location>
</feature>
<dbReference type="EMBL" id="FQUM01000029">
    <property type="protein sequence ID" value="SHG05684.1"/>
    <property type="molecule type" value="Genomic_DNA"/>
</dbReference>
<accession>A0A1M5GPL5</accession>